<dbReference type="EMBL" id="HE613568">
    <property type="protein sequence ID" value="CCE89164.1"/>
    <property type="molecule type" value="Genomic_DNA"/>
</dbReference>
<dbReference type="RefSeq" id="YP_007374863.1">
    <property type="nucleotide sequence ID" value="NC_020148.1"/>
</dbReference>
<protein>
    <recommendedName>
        <fullName evidence="2">Homing endonuclease LAGLIDADG domain-containing protein</fullName>
    </recommendedName>
</protein>
<reference evidence="3" key="1">
    <citation type="journal article" date="2014" name="PLoS ONE">
        <title>Mitochondrial Genome of Phlebia radiata Is the Second Largest (156 kbp) among Fungi and Features Signs of Genome Flexibility and Recent Recombination Events.</title>
        <authorList>
            <person name="Salavirta H."/>
            <person name="Oksanen I."/>
            <person name="Kuuskeri J."/>
            <person name="Makela M."/>
            <person name="Laine P."/>
            <person name="Paulin L."/>
            <person name="Lundell T."/>
        </authorList>
    </citation>
    <scope>NUCLEOTIDE SEQUENCE</scope>
    <source>
        <strain evidence="3">79</strain>
    </source>
</reference>
<dbReference type="InterPro" id="IPR004860">
    <property type="entry name" value="LAGLIDADG_dom"/>
</dbReference>
<evidence type="ECO:0000313" key="3">
    <source>
        <dbReference type="EMBL" id="CCE89164.1"/>
    </source>
</evidence>
<name>L8B9E2_PHLRA</name>
<accession>L8B9E2</accession>
<dbReference type="Gene3D" id="3.10.28.10">
    <property type="entry name" value="Homing endonucleases"/>
    <property type="match status" value="1"/>
</dbReference>
<geneLocation type="mitochondrion" evidence="3"/>
<evidence type="ECO:0000256" key="1">
    <source>
        <dbReference type="ARBA" id="ARBA00002670"/>
    </source>
</evidence>
<dbReference type="SUPFAM" id="SSF55608">
    <property type="entry name" value="Homing endonucleases"/>
    <property type="match status" value="1"/>
</dbReference>
<sequence>MSDGVSNQYGLTICTDCFTIKDVVILINILKIRYDLNCSIHYLNKKPRLYIKADSMGKLRLLVGPYVIPFSHYKLHKGKRYAN</sequence>
<dbReference type="GeneID" id="14469503"/>
<comment type="function">
    <text evidence="1">Mitochondrial DNA endonuclease involved in intron homing.</text>
</comment>
<dbReference type="GO" id="GO:0004519">
    <property type="term" value="F:endonuclease activity"/>
    <property type="evidence" value="ECO:0007669"/>
    <property type="project" value="InterPro"/>
</dbReference>
<dbReference type="InterPro" id="IPR027434">
    <property type="entry name" value="Homing_endonucl"/>
</dbReference>
<dbReference type="AlphaFoldDB" id="L8B9E2"/>
<dbReference type="Pfam" id="PF03161">
    <property type="entry name" value="LAGLIDADG_2"/>
    <property type="match status" value="1"/>
</dbReference>
<proteinExistence type="predicted"/>
<gene>
    <name evidence="3" type="ORF">PRA_mt0016</name>
</gene>
<feature type="domain" description="Homing endonuclease LAGLIDADG" evidence="2">
    <location>
        <begin position="1"/>
        <end position="59"/>
    </location>
</feature>
<evidence type="ECO:0000259" key="2">
    <source>
        <dbReference type="Pfam" id="PF03161"/>
    </source>
</evidence>
<organism evidence="3">
    <name type="scientific">Phlebia radiata</name>
    <name type="common">White-rot fungus</name>
    <dbReference type="NCBI Taxonomy" id="5308"/>
    <lineage>
        <taxon>Eukaryota</taxon>
        <taxon>Fungi</taxon>
        <taxon>Dikarya</taxon>
        <taxon>Basidiomycota</taxon>
        <taxon>Agaricomycotina</taxon>
        <taxon>Agaricomycetes</taxon>
        <taxon>Polyporales</taxon>
        <taxon>Meruliaceae</taxon>
        <taxon>Phlebia</taxon>
    </lineage>
</organism>
<keyword evidence="3" id="KW-0496">Mitochondrion</keyword>